<comment type="subcellular location">
    <subcellularLocation>
        <location evidence="1 4">Cell outer membrane</location>
    </subcellularLocation>
</comment>
<dbReference type="Pfam" id="PF07715">
    <property type="entry name" value="Plug"/>
    <property type="match status" value="1"/>
</dbReference>
<comment type="caution">
    <text evidence="8">The sequence shown here is derived from an EMBL/GenBank/DDBJ whole genome shotgun (WGS) entry which is preliminary data.</text>
</comment>
<name>A0A7X5YL74_9CAUL</name>
<dbReference type="InterPro" id="IPR037066">
    <property type="entry name" value="Plug_dom_sf"/>
</dbReference>
<dbReference type="CDD" id="cd01347">
    <property type="entry name" value="ligand_gated_channel"/>
    <property type="match status" value="1"/>
</dbReference>
<keyword evidence="3" id="KW-0998">Cell outer membrane</keyword>
<feature type="domain" description="TonB-dependent receptor-like beta-barrel" evidence="6">
    <location>
        <begin position="467"/>
        <end position="965"/>
    </location>
</feature>
<keyword evidence="8" id="KW-0675">Receptor</keyword>
<dbReference type="NCBIfam" id="TIGR01782">
    <property type="entry name" value="TonB-Xanth-Caul"/>
    <property type="match status" value="1"/>
</dbReference>
<dbReference type="Proteomes" id="UP000587415">
    <property type="component" value="Unassembled WGS sequence"/>
</dbReference>
<dbReference type="InterPro" id="IPR012910">
    <property type="entry name" value="Plug_dom"/>
</dbReference>
<protein>
    <submittedName>
        <fullName evidence="8">TonB-dependent receptor</fullName>
    </submittedName>
</protein>
<reference evidence="8 9" key="1">
    <citation type="submission" date="2020-03" db="EMBL/GenBank/DDBJ databases">
        <title>Genomic Encyclopedia of Type Strains, Phase IV (KMG-IV): sequencing the most valuable type-strain genomes for metagenomic binning, comparative biology and taxonomic classification.</title>
        <authorList>
            <person name="Goeker M."/>
        </authorList>
    </citation>
    <scope>NUCLEOTIDE SEQUENCE [LARGE SCALE GENOMIC DNA]</scope>
    <source>
        <strain evidence="8 9">DSM 4736</strain>
    </source>
</reference>
<keyword evidence="9" id="KW-1185">Reference proteome</keyword>
<dbReference type="AlphaFoldDB" id="A0A7X5YL74"/>
<evidence type="ECO:0000313" key="9">
    <source>
        <dbReference type="Proteomes" id="UP000587415"/>
    </source>
</evidence>
<gene>
    <name evidence="8" type="ORF">GGQ87_001927</name>
</gene>
<evidence type="ECO:0000256" key="3">
    <source>
        <dbReference type="ARBA" id="ARBA00023237"/>
    </source>
</evidence>
<evidence type="ECO:0000313" key="8">
    <source>
        <dbReference type="EMBL" id="NJC41669.1"/>
    </source>
</evidence>
<dbReference type="Gene3D" id="2.170.130.10">
    <property type="entry name" value="TonB-dependent receptor, plug domain"/>
    <property type="match status" value="1"/>
</dbReference>
<feature type="domain" description="TonB-dependent receptor plug" evidence="7">
    <location>
        <begin position="68"/>
        <end position="181"/>
    </location>
</feature>
<proteinExistence type="inferred from homology"/>
<organism evidence="8 9">
    <name type="scientific">Brevundimonas alba</name>
    <dbReference type="NCBI Taxonomy" id="74314"/>
    <lineage>
        <taxon>Bacteria</taxon>
        <taxon>Pseudomonadati</taxon>
        <taxon>Pseudomonadota</taxon>
        <taxon>Alphaproteobacteria</taxon>
        <taxon>Caulobacterales</taxon>
        <taxon>Caulobacteraceae</taxon>
        <taxon>Brevundimonas</taxon>
    </lineage>
</organism>
<accession>A0A7X5YL74</accession>
<keyword evidence="2 4" id="KW-0472">Membrane</keyword>
<comment type="similarity">
    <text evidence="4">Belongs to the TonB-dependent receptor family.</text>
</comment>
<keyword evidence="5" id="KW-0732">Signal</keyword>
<dbReference type="PANTHER" id="PTHR40980:SF3">
    <property type="entry name" value="TONB-DEPENDENT RECEPTOR-LIKE BETA-BARREL DOMAIN-CONTAINING PROTEIN"/>
    <property type="match status" value="1"/>
</dbReference>
<dbReference type="PANTHER" id="PTHR40980">
    <property type="entry name" value="PLUG DOMAIN-CONTAINING PROTEIN"/>
    <property type="match status" value="1"/>
</dbReference>
<dbReference type="GO" id="GO:0009279">
    <property type="term" value="C:cell outer membrane"/>
    <property type="evidence" value="ECO:0007669"/>
    <property type="project" value="UniProtKB-SubCell"/>
</dbReference>
<dbReference type="EMBL" id="JAATJM010000001">
    <property type="protein sequence ID" value="NJC41669.1"/>
    <property type="molecule type" value="Genomic_DNA"/>
</dbReference>
<dbReference type="InterPro" id="IPR036942">
    <property type="entry name" value="Beta-barrel_TonB_sf"/>
</dbReference>
<feature type="signal peptide" evidence="5">
    <location>
        <begin position="1"/>
        <end position="25"/>
    </location>
</feature>
<evidence type="ECO:0000256" key="4">
    <source>
        <dbReference type="RuleBase" id="RU003357"/>
    </source>
</evidence>
<dbReference type="InterPro" id="IPR000531">
    <property type="entry name" value="Beta-barrel_TonB"/>
</dbReference>
<evidence type="ECO:0000259" key="6">
    <source>
        <dbReference type="Pfam" id="PF00593"/>
    </source>
</evidence>
<dbReference type="Gene3D" id="2.40.170.20">
    <property type="entry name" value="TonB-dependent receptor, beta-barrel domain"/>
    <property type="match status" value="1"/>
</dbReference>
<keyword evidence="4" id="KW-0798">TonB box</keyword>
<feature type="chain" id="PRO_5030837718" evidence="5">
    <location>
        <begin position="26"/>
        <end position="1001"/>
    </location>
</feature>
<evidence type="ECO:0000256" key="5">
    <source>
        <dbReference type="SAM" id="SignalP"/>
    </source>
</evidence>
<evidence type="ECO:0000256" key="2">
    <source>
        <dbReference type="ARBA" id="ARBA00023136"/>
    </source>
</evidence>
<evidence type="ECO:0000256" key="1">
    <source>
        <dbReference type="ARBA" id="ARBA00004442"/>
    </source>
</evidence>
<dbReference type="SUPFAM" id="SSF56935">
    <property type="entry name" value="Porins"/>
    <property type="match status" value="1"/>
</dbReference>
<dbReference type="InterPro" id="IPR010104">
    <property type="entry name" value="TonB_rcpt_bac"/>
</dbReference>
<sequence>MQAIQSGPRALRRTLFAGASGLAVALSLGVGAAAAQTAPQDPQEGPTQVDEIIVTGFRASLSASLDAKRRETNVVDVIVAEDIADFPDLNLAESIQRVPGVAIDRDAGEGRSITVRGLGADFTRTRINGMEAQATAGGTDSSGGANRGRGFDFNVFASELFQSITVRKTAAAETEEGSLGATVDLQASRPFDYRGATAALSVQGGYNDLSETWSPRTALLLSNTFGQNDEFGALVSVAYSERDSLEEGFSSVRWAPAAAPGSGNSGGFCSPFDYDVDPTTAGIQRNPSSGNGASATNCATGVLRPTNTASNNAAFALANDPNVFIPRLPRYGRLSHTQERLGVTGAFQWRPADTTLFSLDVLYSKLDATRQEDFLEALSFSRNAAAGGQTQIGVRDAVVENNMLVYGLFDNVDVRSESRFDVLSTEFLQVSLTAQHDFSDRLRGSYYFGRAESNFDNPIQTTVTLDRSNTQGYSWDFRGNPDAPVINYGFDVTDPANWQWRPSTAAVPRSEIRLRPNGVDTVFDSAQADLEYDAQEWLTVKTGVNWKSYDSTSFDFRRTDETVVPALPPGVTVADISNLLTGFGTNLIPGGTDSSWLRPDLNAIADLFDIYCNCDTGVPGGDFRLTSITNGNARGGNRSIHEEDLAFYLQADFNLDLFSMPVRGNVGVRQVTTWLEAEGYSSTGGGTLVQGENEYTDTLPSLNLTFEPVEDLLIRFGAAKVMARPQIGNTLAGTNYLVPTTSLAASGPNFTASIGNVKLEPFRANTYDLSVEWYFAEESLLSFAYFYKDIDTYIQILRQDLPYTALTALNPSAFAPGFCSGACSPTTIFQLTAAVNTEGGPLKGFEVSYQQPFRFLPGPLGNTGVQLNYTHVESEIDYCANALCTAFQTDDLINLSPQSWNATLYYEDDKFSARVSAASRDGYIQNVPGRNGNQVEGKKETLNIDASASYQLTDQVEVTFEALNLTDEENHQFVGDGADRESTSVYHHTGRQYFIGARYRF</sequence>
<evidence type="ECO:0000259" key="7">
    <source>
        <dbReference type="Pfam" id="PF07715"/>
    </source>
</evidence>
<dbReference type="Pfam" id="PF00593">
    <property type="entry name" value="TonB_dep_Rec_b-barrel"/>
    <property type="match status" value="1"/>
</dbReference>